<accession>A0A4Z1T4D7</accession>
<name>A0A4Z1T4D7_GIAMU</name>
<gene>
    <name evidence="1" type="ORF">GMRT_24308</name>
</gene>
<comment type="caution">
    <text evidence="1">The sequence shown here is derived from an EMBL/GenBank/DDBJ whole genome shotgun (WGS) entry which is preliminary data.</text>
</comment>
<dbReference type="VEuPathDB" id="GiardiaDB:GMRT_24308"/>
<organism evidence="1 2">
    <name type="scientific">Giardia muris</name>
    <dbReference type="NCBI Taxonomy" id="5742"/>
    <lineage>
        <taxon>Eukaryota</taxon>
        <taxon>Metamonada</taxon>
        <taxon>Diplomonadida</taxon>
        <taxon>Hexamitidae</taxon>
        <taxon>Giardiinae</taxon>
        <taxon>Giardia</taxon>
    </lineage>
</organism>
<evidence type="ECO:0000313" key="2">
    <source>
        <dbReference type="Proteomes" id="UP000315496"/>
    </source>
</evidence>
<dbReference type="AlphaFoldDB" id="A0A4Z1T4D7"/>
<dbReference type="SUPFAM" id="SSF56024">
    <property type="entry name" value="Phospholipase D/nuclease"/>
    <property type="match status" value="1"/>
</dbReference>
<protein>
    <submittedName>
        <fullName evidence="1">Uncharacterized protein</fullName>
    </submittedName>
</protein>
<keyword evidence="2" id="KW-1185">Reference proteome</keyword>
<dbReference type="Gene3D" id="3.30.870.10">
    <property type="entry name" value="Endonuclease Chain A"/>
    <property type="match status" value="1"/>
</dbReference>
<proteinExistence type="predicted"/>
<dbReference type="OrthoDB" id="47785at2759"/>
<sequence length="441" mass="48765">MMNSQVPSLLRYRRGGLYRASNHTGAEGVGTVSLGDLLSGDPRVVLCLGIEESEYLDSHLLLARPEDVFYIHGNVEQKDDPEWYSSNLGSSTMKHFKLAPILMDKAGLMTARMLLVFHDTHLRLAFCTRGFSRQDWDGNSPTQLVWIQDFPILEQGYEEERGREGEREEPSSRLELLRLKMQALSKVVLGQEETCRAPSQTGHLFRLQLMTLLCTVQLPILCDRYLDVLLQSFAYDMTEVTALLPLALNLEAIDLNSVLGPDLQLPTGLVGLKQAIIHHHRLGPRMGAQRTRTQASSSSLLGSLVFDYDTLSSMTVLSSIPLPTHEVLDDLAISLHLLKGIFLYTYPDVGRITIEPSSSLLKGMASSFPMDALVIHGTDPHHGERPKVIVLCNTPLIPSKIGSRTQTPKGMGASLVLPATATALRALPFDWRPVSEPPGPM</sequence>
<evidence type="ECO:0000313" key="1">
    <source>
        <dbReference type="EMBL" id="TNJ27291.1"/>
    </source>
</evidence>
<dbReference type="Proteomes" id="UP000315496">
    <property type="component" value="Chromosome 4"/>
</dbReference>
<dbReference type="EMBL" id="VDLU01000004">
    <property type="protein sequence ID" value="TNJ27291.1"/>
    <property type="molecule type" value="Genomic_DNA"/>
</dbReference>
<reference evidence="1 2" key="1">
    <citation type="submission" date="2019-05" db="EMBL/GenBank/DDBJ databases">
        <title>The compact genome of Giardia muris reveals important steps in the evolution of intestinal protozoan parasites.</title>
        <authorList>
            <person name="Xu F."/>
            <person name="Jimenez-Gonzalez A."/>
            <person name="Einarsson E."/>
            <person name="Astvaldsson A."/>
            <person name="Peirasmaki D."/>
            <person name="Eckmann L."/>
            <person name="Andersson J.O."/>
            <person name="Svard S.G."/>
            <person name="Jerlstrom-Hultqvist J."/>
        </authorList>
    </citation>
    <scope>NUCLEOTIDE SEQUENCE [LARGE SCALE GENOMIC DNA]</scope>
    <source>
        <strain evidence="1 2">Roberts-Thomson</strain>
    </source>
</reference>